<evidence type="ECO:0000313" key="2">
    <source>
        <dbReference type="EMBL" id="OUY09077.1"/>
    </source>
</evidence>
<dbReference type="EMBL" id="NEXX01000001">
    <property type="protein sequence ID" value="OUY09077.1"/>
    <property type="molecule type" value="Genomic_DNA"/>
</dbReference>
<name>A0A1Z9Z3R7_9GAMM</name>
<protein>
    <submittedName>
        <fullName evidence="2">Uncharacterized protein</fullName>
    </submittedName>
</protein>
<dbReference type="OrthoDB" id="6647753at2"/>
<dbReference type="Proteomes" id="UP000196536">
    <property type="component" value="Unassembled WGS sequence"/>
</dbReference>
<sequence length="86" mass="9972">MDFKPFKDATASITIDNLTLENQGERLSIYGSLQITRDQQGLRDAKQLQQILNETVHYLEQQTLPEKLTPPEDAEEIDNPFWQEKP</sequence>
<keyword evidence="3" id="KW-1185">Reference proteome</keyword>
<evidence type="ECO:0000256" key="1">
    <source>
        <dbReference type="SAM" id="MobiDB-lite"/>
    </source>
</evidence>
<gene>
    <name evidence="2" type="ORF">CAP51_05630</name>
</gene>
<accession>A0A1Z9Z3R7</accession>
<organism evidence="2 3">
    <name type="scientific">Acinetobacter populi</name>
    <dbReference type="NCBI Taxonomy" id="1582270"/>
    <lineage>
        <taxon>Bacteria</taxon>
        <taxon>Pseudomonadati</taxon>
        <taxon>Pseudomonadota</taxon>
        <taxon>Gammaproteobacteria</taxon>
        <taxon>Moraxellales</taxon>
        <taxon>Moraxellaceae</taxon>
        <taxon>Acinetobacter</taxon>
    </lineage>
</organism>
<dbReference type="RefSeq" id="WP_087619734.1">
    <property type="nucleotide sequence ID" value="NZ_NEXX01000001.1"/>
</dbReference>
<feature type="region of interest" description="Disordered" evidence="1">
    <location>
        <begin position="63"/>
        <end position="86"/>
    </location>
</feature>
<proteinExistence type="predicted"/>
<comment type="caution">
    <text evidence="2">The sequence shown here is derived from an EMBL/GenBank/DDBJ whole genome shotgun (WGS) entry which is preliminary data.</text>
</comment>
<dbReference type="AlphaFoldDB" id="A0A1Z9Z3R7"/>
<reference evidence="2 3" key="1">
    <citation type="submission" date="2017-05" db="EMBL/GenBank/DDBJ databases">
        <title>Acinetobacter populi ANC 5415 (= PBJ7), whole genome shotgun sequencing project.</title>
        <authorList>
            <person name="Nemec A."/>
            <person name="Radolfova-Krizova L."/>
        </authorList>
    </citation>
    <scope>NUCLEOTIDE SEQUENCE [LARGE SCALE GENOMIC DNA]</scope>
    <source>
        <strain evidence="2 3">PBJ7</strain>
    </source>
</reference>
<evidence type="ECO:0000313" key="3">
    <source>
        <dbReference type="Proteomes" id="UP000196536"/>
    </source>
</evidence>